<dbReference type="EC" id="5.1.1.1" evidence="4"/>
<dbReference type="CDD" id="cd00430">
    <property type="entry name" value="PLPDE_III_AR"/>
    <property type="match status" value="1"/>
</dbReference>
<dbReference type="SMART" id="SM01005">
    <property type="entry name" value="Ala_racemase_C"/>
    <property type="match status" value="1"/>
</dbReference>
<dbReference type="SUPFAM" id="SSF50621">
    <property type="entry name" value="Alanine racemase C-terminal domain-like"/>
    <property type="match status" value="1"/>
</dbReference>
<feature type="binding site" evidence="4 6">
    <location>
        <position position="151"/>
    </location>
    <ligand>
        <name>substrate</name>
    </ligand>
</feature>
<dbReference type="FunFam" id="3.20.20.10:FF:000002">
    <property type="entry name" value="Alanine racemase"/>
    <property type="match status" value="1"/>
</dbReference>
<keyword evidence="2 4" id="KW-0663">Pyridoxal phosphate</keyword>
<dbReference type="Proteomes" id="UP000178599">
    <property type="component" value="Unassembled WGS sequence"/>
</dbReference>
<feature type="active site" description="Proton acceptor; specific for L-alanine" evidence="4">
    <location>
        <position position="286"/>
    </location>
</feature>
<dbReference type="AlphaFoldDB" id="A0A1G2CNH7"/>
<feature type="binding site" evidence="4 6">
    <location>
        <position position="334"/>
    </location>
    <ligand>
        <name>substrate</name>
    </ligand>
</feature>
<protein>
    <recommendedName>
        <fullName evidence="4">Alanine racemase</fullName>
        <ecNumber evidence="4">5.1.1.1</ecNumber>
    </recommendedName>
</protein>
<dbReference type="PRINTS" id="PR00992">
    <property type="entry name" value="ALARACEMASE"/>
</dbReference>
<dbReference type="Gene3D" id="2.40.37.10">
    <property type="entry name" value="Lyase, Ornithine Decarboxylase, Chain A, domain 1"/>
    <property type="match status" value="1"/>
</dbReference>
<gene>
    <name evidence="8" type="ORF">A2390_02260</name>
</gene>
<dbReference type="UniPathway" id="UPA00042">
    <property type="reaction ID" value="UER00497"/>
</dbReference>
<name>A0A1G2CNH7_9BACT</name>
<comment type="catalytic activity">
    <reaction evidence="4">
        <text>L-alanine = D-alanine</text>
        <dbReference type="Rhea" id="RHEA:20249"/>
        <dbReference type="ChEBI" id="CHEBI:57416"/>
        <dbReference type="ChEBI" id="CHEBI:57972"/>
        <dbReference type="EC" id="5.1.1.1"/>
    </reaction>
</comment>
<evidence type="ECO:0000259" key="7">
    <source>
        <dbReference type="SMART" id="SM01005"/>
    </source>
</evidence>
<dbReference type="PANTHER" id="PTHR30511">
    <property type="entry name" value="ALANINE RACEMASE"/>
    <property type="match status" value="1"/>
</dbReference>
<dbReference type="InterPro" id="IPR009006">
    <property type="entry name" value="Ala_racemase/Decarboxylase_C"/>
</dbReference>
<reference evidence="8 9" key="1">
    <citation type="journal article" date="2016" name="Nat. Commun.">
        <title>Thousands of microbial genomes shed light on interconnected biogeochemical processes in an aquifer system.</title>
        <authorList>
            <person name="Anantharaman K."/>
            <person name="Brown C.T."/>
            <person name="Hug L.A."/>
            <person name="Sharon I."/>
            <person name="Castelle C.J."/>
            <person name="Probst A.J."/>
            <person name="Thomas B.C."/>
            <person name="Singh A."/>
            <person name="Wilkins M.J."/>
            <person name="Karaoz U."/>
            <person name="Brodie E.L."/>
            <person name="Williams K.H."/>
            <person name="Hubbard S.S."/>
            <person name="Banfield J.F."/>
        </authorList>
    </citation>
    <scope>NUCLEOTIDE SEQUENCE [LARGE SCALE GENOMIC DNA]</scope>
</reference>
<feature type="modified residue" description="N6-(pyridoxal phosphate)lysine" evidence="4 5">
    <location>
        <position position="56"/>
    </location>
</feature>
<comment type="function">
    <text evidence="4">Catalyzes the interconversion of L-alanine and D-alanine. May also act on other amino acids.</text>
</comment>
<dbReference type="PROSITE" id="PS00395">
    <property type="entry name" value="ALANINE_RACEMASE"/>
    <property type="match status" value="1"/>
</dbReference>
<comment type="pathway">
    <text evidence="4">Amino-acid biosynthesis; D-alanine biosynthesis; D-alanine from L-alanine: step 1/1.</text>
</comment>
<dbReference type="EMBL" id="MHLE01000020">
    <property type="protein sequence ID" value="OGZ02762.1"/>
    <property type="molecule type" value="Genomic_DNA"/>
</dbReference>
<keyword evidence="3 4" id="KW-0413">Isomerase</keyword>
<dbReference type="InterPro" id="IPR020622">
    <property type="entry name" value="Ala_racemase_pyridoxalP-BS"/>
</dbReference>
<comment type="cofactor">
    <cofactor evidence="1 4 5">
        <name>pyridoxal 5'-phosphate</name>
        <dbReference type="ChEBI" id="CHEBI:597326"/>
    </cofactor>
</comment>
<dbReference type="InterPro" id="IPR001608">
    <property type="entry name" value="Ala_racemase_N"/>
</dbReference>
<dbReference type="Gene3D" id="3.20.20.10">
    <property type="entry name" value="Alanine racemase"/>
    <property type="match status" value="1"/>
</dbReference>
<evidence type="ECO:0000256" key="6">
    <source>
        <dbReference type="PIRSR" id="PIRSR600821-52"/>
    </source>
</evidence>
<dbReference type="GO" id="GO:0005829">
    <property type="term" value="C:cytosol"/>
    <property type="evidence" value="ECO:0007669"/>
    <property type="project" value="TreeGrafter"/>
</dbReference>
<organism evidence="8 9">
    <name type="scientific">Candidatus Liptonbacteria bacterium RIFOXYB1_FULL_36_10</name>
    <dbReference type="NCBI Taxonomy" id="1798654"/>
    <lineage>
        <taxon>Bacteria</taxon>
        <taxon>Candidatus Liptoniibacteriota</taxon>
    </lineage>
</organism>
<evidence type="ECO:0000313" key="8">
    <source>
        <dbReference type="EMBL" id="OGZ02762.1"/>
    </source>
</evidence>
<sequence length="383" mass="42870">MLAKNSLEIIKDKKEKDLENLALRVFIEIDKKAILHNFSIFRKIISPSVKFFAVVKSNAYGHGLVNTSLILEKAGVDGLCVDSLIEGIKLRETGIKKPIIALGATLPENLFLAATYGITVTISNFFFLKSLLLIKGNIPDFHIKIDTGMRRQGFFLNDIKKVISEIKKHRRENNLKGVYTHFASAKDLYYPTLAEKQFNEFKKALEIFRQAGFKNLICHSAATGGTLLNKKYHLDAVRIGIGLYGFFPSEELKTELQNKILLKPPLSFKTVITEIKKVKKGDGVGYDFSEKLSRDSKIAVLPVGYWHGLPRSLSSIGYFLVSNKQAKIIGKVSMDMTTIDISGLKAKEGDLAVLDLKNAIEKSGSISYEVLTRINPLIKRIYI</sequence>
<dbReference type="InterPro" id="IPR029066">
    <property type="entry name" value="PLP-binding_barrel"/>
</dbReference>
<feature type="domain" description="Alanine racemase C-terminal" evidence="7">
    <location>
        <begin position="265"/>
        <end position="383"/>
    </location>
</feature>
<dbReference type="InterPro" id="IPR000821">
    <property type="entry name" value="Ala_racemase"/>
</dbReference>
<accession>A0A1G2CNH7</accession>
<dbReference type="SUPFAM" id="SSF51419">
    <property type="entry name" value="PLP-binding barrel"/>
    <property type="match status" value="1"/>
</dbReference>
<comment type="caution">
    <text evidence="8">The sequence shown here is derived from an EMBL/GenBank/DDBJ whole genome shotgun (WGS) entry which is preliminary data.</text>
</comment>
<evidence type="ECO:0000256" key="4">
    <source>
        <dbReference type="HAMAP-Rule" id="MF_01201"/>
    </source>
</evidence>
<dbReference type="GO" id="GO:0030632">
    <property type="term" value="P:D-alanine biosynthetic process"/>
    <property type="evidence" value="ECO:0007669"/>
    <property type="project" value="UniProtKB-UniRule"/>
</dbReference>
<evidence type="ECO:0000256" key="3">
    <source>
        <dbReference type="ARBA" id="ARBA00023235"/>
    </source>
</evidence>
<dbReference type="InterPro" id="IPR011079">
    <property type="entry name" value="Ala_racemase_C"/>
</dbReference>
<dbReference type="GO" id="GO:0008784">
    <property type="term" value="F:alanine racemase activity"/>
    <property type="evidence" value="ECO:0007669"/>
    <property type="project" value="UniProtKB-UniRule"/>
</dbReference>
<dbReference type="NCBIfam" id="TIGR00492">
    <property type="entry name" value="alr"/>
    <property type="match status" value="1"/>
</dbReference>
<evidence type="ECO:0000256" key="2">
    <source>
        <dbReference type="ARBA" id="ARBA00022898"/>
    </source>
</evidence>
<dbReference type="GO" id="GO:0030170">
    <property type="term" value="F:pyridoxal phosphate binding"/>
    <property type="evidence" value="ECO:0007669"/>
    <property type="project" value="UniProtKB-UniRule"/>
</dbReference>
<dbReference type="Pfam" id="PF01168">
    <property type="entry name" value="Ala_racemase_N"/>
    <property type="match status" value="1"/>
</dbReference>
<dbReference type="PANTHER" id="PTHR30511:SF0">
    <property type="entry name" value="ALANINE RACEMASE, CATABOLIC-RELATED"/>
    <property type="match status" value="1"/>
</dbReference>
<evidence type="ECO:0000256" key="5">
    <source>
        <dbReference type="PIRSR" id="PIRSR600821-50"/>
    </source>
</evidence>
<dbReference type="HAMAP" id="MF_01201">
    <property type="entry name" value="Ala_racemase"/>
    <property type="match status" value="1"/>
</dbReference>
<dbReference type="Pfam" id="PF00842">
    <property type="entry name" value="Ala_racemase_C"/>
    <property type="match status" value="1"/>
</dbReference>
<proteinExistence type="inferred from homology"/>
<evidence type="ECO:0000313" key="9">
    <source>
        <dbReference type="Proteomes" id="UP000178599"/>
    </source>
</evidence>
<feature type="active site" description="Proton acceptor; specific for D-alanine" evidence="4">
    <location>
        <position position="56"/>
    </location>
</feature>
<evidence type="ECO:0000256" key="1">
    <source>
        <dbReference type="ARBA" id="ARBA00001933"/>
    </source>
</evidence>
<comment type="similarity">
    <text evidence="4">Belongs to the alanine racemase family.</text>
</comment>